<gene>
    <name evidence="3" type="ORF">RB2654_04264</name>
</gene>
<dbReference type="GO" id="GO:0016289">
    <property type="term" value="F:acyl-CoA hydrolase activity"/>
    <property type="evidence" value="ECO:0007669"/>
    <property type="project" value="TreeGrafter"/>
</dbReference>
<name>A3VJN7_9RHOB</name>
<evidence type="ECO:0000256" key="1">
    <source>
        <dbReference type="ARBA" id="ARBA00022801"/>
    </source>
</evidence>
<dbReference type="NCBIfam" id="TIGR00369">
    <property type="entry name" value="unchar_dom_1"/>
    <property type="match status" value="1"/>
</dbReference>
<sequence length="140" mass="14491">MTDDDIEALGRDIIARQPFAAEIGVELVALSLGKSELRLGLEARHTQHLGMAHGGVVATLADMALAFAGGPLMGEGSVTQEFKINYLRPGKGEALVARAEVVGSGRSQAVVRADVFAVSGGTEKLCATAQGTIMRAASRS</sequence>
<dbReference type="InterPro" id="IPR003736">
    <property type="entry name" value="PAAI_dom"/>
</dbReference>
<organism evidence="3 4">
    <name type="scientific">Maritimibacter alkaliphilus HTCC2654</name>
    <dbReference type="NCBI Taxonomy" id="314271"/>
    <lineage>
        <taxon>Bacteria</taxon>
        <taxon>Pseudomonadati</taxon>
        <taxon>Pseudomonadota</taxon>
        <taxon>Alphaproteobacteria</taxon>
        <taxon>Rhodobacterales</taxon>
        <taxon>Roseobacteraceae</taxon>
        <taxon>Maritimibacter</taxon>
    </lineage>
</organism>
<keyword evidence="4" id="KW-1185">Reference proteome</keyword>
<dbReference type="HOGENOM" id="CLU_089876_5_0_5"/>
<accession>A3VJN7</accession>
<dbReference type="RefSeq" id="WP_008328958.1">
    <property type="nucleotide sequence ID" value="NZ_CH902578.1"/>
</dbReference>
<dbReference type="SUPFAM" id="SSF54637">
    <property type="entry name" value="Thioesterase/thiol ester dehydrase-isomerase"/>
    <property type="match status" value="1"/>
</dbReference>
<dbReference type="EMBL" id="AAMT01000014">
    <property type="protein sequence ID" value="EAQ11614.1"/>
    <property type="molecule type" value="Genomic_DNA"/>
</dbReference>
<proteinExistence type="predicted"/>
<dbReference type="PANTHER" id="PTHR42856">
    <property type="entry name" value="ACYL-COENZYME A THIOESTERASE PAAI"/>
    <property type="match status" value="1"/>
</dbReference>
<comment type="caution">
    <text evidence="3">The sequence shown here is derived from an EMBL/GenBank/DDBJ whole genome shotgun (WGS) entry which is preliminary data.</text>
</comment>
<dbReference type="Proteomes" id="UP000002931">
    <property type="component" value="Unassembled WGS sequence"/>
</dbReference>
<dbReference type="AlphaFoldDB" id="A3VJN7"/>
<evidence type="ECO:0000313" key="3">
    <source>
        <dbReference type="EMBL" id="EAQ11614.1"/>
    </source>
</evidence>
<dbReference type="STRING" id="314271.RB2654_04264"/>
<dbReference type="PANTHER" id="PTHR42856:SF1">
    <property type="entry name" value="ACYL-COENZYME A THIOESTERASE PAAI"/>
    <property type="match status" value="1"/>
</dbReference>
<evidence type="ECO:0000313" key="4">
    <source>
        <dbReference type="Proteomes" id="UP000002931"/>
    </source>
</evidence>
<keyword evidence="1" id="KW-0378">Hydrolase</keyword>
<dbReference type="CDD" id="cd03443">
    <property type="entry name" value="PaaI_thioesterase"/>
    <property type="match status" value="1"/>
</dbReference>
<dbReference type="Gene3D" id="3.10.129.10">
    <property type="entry name" value="Hotdog Thioesterase"/>
    <property type="match status" value="1"/>
</dbReference>
<dbReference type="InterPro" id="IPR052723">
    <property type="entry name" value="Acyl-CoA_thioesterase_PaaI"/>
</dbReference>
<evidence type="ECO:0000259" key="2">
    <source>
        <dbReference type="Pfam" id="PF03061"/>
    </source>
</evidence>
<dbReference type="InterPro" id="IPR029069">
    <property type="entry name" value="HotDog_dom_sf"/>
</dbReference>
<dbReference type="InterPro" id="IPR006683">
    <property type="entry name" value="Thioestr_dom"/>
</dbReference>
<feature type="domain" description="Thioesterase" evidence="2">
    <location>
        <begin position="50"/>
        <end position="122"/>
    </location>
</feature>
<protein>
    <recommendedName>
        <fullName evidence="2">Thioesterase domain-containing protein</fullName>
    </recommendedName>
</protein>
<reference evidence="3 4" key="1">
    <citation type="journal article" date="2010" name="J. Bacteriol.">
        <title>Genome sequences of Pelagibaca bermudensis HTCC2601T and Maritimibacter alkaliphilus HTCC2654T, the type strains of two marine Roseobacter genera.</title>
        <authorList>
            <person name="Thrash J.C."/>
            <person name="Cho J.C."/>
            <person name="Ferriera S."/>
            <person name="Johnson J."/>
            <person name="Vergin K.L."/>
            <person name="Giovannoni S.J."/>
        </authorList>
    </citation>
    <scope>NUCLEOTIDE SEQUENCE [LARGE SCALE GENOMIC DNA]</scope>
    <source>
        <strain evidence="3 4">HTCC2654</strain>
    </source>
</reference>
<dbReference type="eggNOG" id="COG2050">
    <property type="taxonomic scope" value="Bacteria"/>
</dbReference>
<dbReference type="Pfam" id="PF03061">
    <property type="entry name" value="4HBT"/>
    <property type="match status" value="1"/>
</dbReference>